<dbReference type="GO" id="GO:0061630">
    <property type="term" value="F:ubiquitin protein ligase activity"/>
    <property type="evidence" value="ECO:0000318"/>
    <property type="project" value="GO_Central"/>
</dbReference>
<dbReference type="SUPFAM" id="SSF57850">
    <property type="entry name" value="RING/U-box"/>
    <property type="match status" value="1"/>
</dbReference>
<dbReference type="SUPFAM" id="SSF49899">
    <property type="entry name" value="Concanavalin A-like lectins/glucanases"/>
    <property type="match status" value="1"/>
</dbReference>
<dbReference type="Ensembl" id="ENSLOCT00000015613.1">
    <property type="protein sequence ID" value="ENSLOCP00000015584.1"/>
    <property type="gene ID" value="ENSLOCG00000012662.1"/>
</dbReference>
<evidence type="ECO:0000256" key="4">
    <source>
        <dbReference type="PROSITE-ProRule" id="PRU00024"/>
    </source>
</evidence>
<organism evidence="9 10">
    <name type="scientific">Lepisosteus oculatus</name>
    <name type="common">Spotted gar</name>
    <dbReference type="NCBI Taxonomy" id="7918"/>
    <lineage>
        <taxon>Eukaryota</taxon>
        <taxon>Metazoa</taxon>
        <taxon>Chordata</taxon>
        <taxon>Craniata</taxon>
        <taxon>Vertebrata</taxon>
        <taxon>Euteleostomi</taxon>
        <taxon>Actinopterygii</taxon>
        <taxon>Neopterygii</taxon>
        <taxon>Holostei</taxon>
        <taxon>Semionotiformes</taxon>
        <taxon>Lepisosteidae</taxon>
        <taxon>Lepisosteus</taxon>
    </lineage>
</organism>
<feature type="domain" description="B30.2/SPRY" evidence="8">
    <location>
        <begin position="271"/>
        <end position="463"/>
    </location>
</feature>
<dbReference type="InterPro" id="IPR001841">
    <property type="entry name" value="Znf_RING"/>
</dbReference>
<dbReference type="InterPro" id="IPR003879">
    <property type="entry name" value="Butyrophylin_SPRY"/>
</dbReference>
<dbReference type="PROSITE" id="PS50119">
    <property type="entry name" value="ZF_BBOX"/>
    <property type="match status" value="1"/>
</dbReference>
<dbReference type="Pfam" id="PF00643">
    <property type="entry name" value="zf-B_box"/>
    <property type="match status" value="1"/>
</dbReference>
<dbReference type="Gene3D" id="2.60.120.920">
    <property type="match status" value="1"/>
</dbReference>
<dbReference type="PRINTS" id="PR01407">
    <property type="entry name" value="BUTYPHLNCDUF"/>
</dbReference>
<dbReference type="GO" id="GO:0008270">
    <property type="term" value="F:zinc ion binding"/>
    <property type="evidence" value="ECO:0007669"/>
    <property type="project" value="UniProtKB-KW"/>
</dbReference>
<evidence type="ECO:0000313" key="10">
    <source>
        <dbReference type="Proteomes" id="UP000018468"/>
    </source>
</evidence>
<keyword evidence="10" id="KW-1185">Reference proteome</keyword>
<dbReference type="SUPFAM" id="SSF57845">
    <property type="entry name" value="B-box zinc-binding domain"/>
    <property type="match status" value="1"/>
</dbReference>
<dbReference type="InterPro" id="IPR003877">
    <property type="entry name" value="SPRY_dom"/>
</dbReference>
<dbReference type="InterPro" id="IPR027370">
    <property type="entry name" value="Znf-RING_euk"/>
</dbReference>
<evidence type="ECO:0000313" key="9">
    <source>
        <dbReference type="Ensembl" id="ENSLOCP00000015584.1"/>
    </source>
</evidence>
<dbReference type="SMART" id="SM00184">
    <property type="entry name" value="RING"/>
    <property type="match status" value="1"/>
</dbReference>
<reference evidence="10" key="1">
    <citation type="submission" date="2011-12" db="EMBL/GenBank/DDBJ databases">
        <title>The Draft Genome of Lepisosteus oculatus.</title>
        <authorList>
            <consortium name="The Broad Institute Genome Assembly &amp; Analysis Group"/>
            <consortium name="Computational R&amp;D Group"/>
            <consortium name="and Sequencing Platform"/>
            <person name="Di Palma F."/>
            <person name="Alfoldi J."/>
            <person name="Johnson J."/>
            <person name="Berlin A."/>
            <person name="Gnerre S."/>
            <person name="Jaffe D."/>
            <person name="MacCallum I."/>
            <person name="Young S."/>
            <person name="Walker B.J."/>
            <person name="Lander E.S."/>
            <person name="Lindblad-Toh K."/>
        </authorList>
    </citation>
    <scope>NUCLEOTIDE SEQUENCE [LARGE SCALE GENOMIC DNA]</scope>
</reference>
<dbReference type="PROSITE" id="PS50188">
    <property type="entry name" value="B302_SPRY"/>
    <property type="match status" value="1"/>
</dbReference>
<dbReference type="InParanoid" id="W5N4M5"/>
<protein>
    <submittedName>
        <fullName evidence="9">Zinc-binding protein A33-like</fullName>
    </submittedName>
</protein>
<dbReference type="InterPro" id="IPR013083">
    <property type="entry name" value="Znf_RING/FYVE/PHD"/>
</dbReference>
<dbReference type="Gene3D" id="3.30.160.60">
    <property type="entry name" value="Classic Zinc Finger"/>
    <property type="match status" value="1"/>
</dbReference>
<dbReference type="AlphaFoldDB" id="W5N4M5"/>
<name>W5N4M5_LEPOC</name>
<dbReference type="eggNOG" id="KOG2177">
    <property type="taxonomic scope" value="Eukaryota"/>
</dbReference>
<dbReference type="InterPro" id="IPR043136">
    <property type="entry name" value="B30.2/SPRY_sf"/>
</dbReference>
<dbReference type="GeneTree" id="ENSGT00940000158537"/>
<dbReference type="GO" id="GO:0045087">
    <property type="term" value="P:innate immune response"/>
    <property type="evidence" value="ECO:0000318"/>
    <property type="project" value="GO_Central"/>
</dbReference>
<dbReference type="InterPro" id="IPR006574">
    <property type="entry name" value="PRY"/>
</dbReference>
<keyword evidence="1" id="KW-0479">Metal-binding</keyword>
<dbReference type="SMART" id="SM00336">
    <property type="entry name" value="BBOX"/>
    <property type="match status" value="1"/>
</dbReference>
<evidence type="ECO:0000259" key="8">
    <source>
        <dbReference type="PROSITE" id="PS50188"/>
    </source>
</evidence>
<dbReference type="GO" id="GO:0005737">
    <property type="term" value="C:cytoplasm"/>
    <property type="evidence" value="ECO:0000318"/>
    <property type="project" value="GO_Central"/>
</dbReference>
<evidence type="ECO:0000256" key="1">
    <source>
        <dbReference type="ARBA" id="ARBA00022723"/>
    </source>
</evidence>
<keyword evidence="3" id="KW-0862">Zinc</keyword>
<dbReference type="PROSITE" id="PS50089">
    <property type="entry name" value="ZF_RING_2"/>
    <property type="match status" value="1"/>
</dbReference>
<dbReference type="InterPro" id="IPR013320">
    <property type="entry name" value="ConA-like_dom_sf"/>
</dbReference>
<dbReference type="Pfam" id="PF13445">
    <property type="entry name" value="zf-RING_UBOX"/>
    <property type="match status" value="1"/>
</dbReference>
<evidence type="ECO:0000256" key="3">
    <source>
        <dbReference type="ARBA" id="ARBA00022833"/>
    </source>
</evidence>
<proteinExistence type="predicted"/>
<dbReference type="InterPro" id="IPR001870">
    <property type="entry name" value="B30.2/SPRY"/>
</dbReference>
<dbReference type="Bgee" id="ENSLOCG00000012662">
    <property type="expression patterns" value="Expressed in pharyngeal gill and 5 other cell types or tissues"/>
</dbReference>
<dbReference type="SMART" id="SM00449">
    <property type="entry name" value="SPRY"/>
    <property type="match status" value="1"/>
</dbReference>
<dbReference type="Pfam" id="PF13765">
    <property type="entry name" value="PRY"/>
    <property type="match status" value="1"/>
</dbReference>
<dbReference type="Gene3D" id="3.30.40.10">
    <property type="entry name" value="Zinc/RING finger domain, C3HC4 (zinc finger)"/>
    <property type="match status" value="1"/>
</dbReference>
<evidence type="ECO:0000259" key="6">
    <source>
        <dbReference type="PROSITE" id="PS50089"/>
    </source>
</evidence>
<feature type="domain" description="B box-type" evidence="7">
    <location>
        <begin position="83"/>
        <end position="124"/>
    </location>
</feature>
<dbReference type="STRING" id="7918.ENSLOCP00000015584"/>
<dbReference type="PANTHER" id="PTHR24103">
    <property type="entry name" value="E3 UBIQUITIN-PROTEIN LIGASE TRIM"/>
    <property type="match status" value="1"/>
</dbReference>
<accession>W5N4M5</accession>
<reference evidence="9" key="2">
    <citation type="submission" date="2025-08" db="UniProtKB">
        <authorList>
            <consortium name="Ensembl"/>
        </authorList>
    </citation>
    <scope>IDENTIFICATION</scope>
</reference>
<evidence type="ECO:0000259" key="7">
    <source>
        <dbReference type="PROSITE" id="PS50119"/>
    </source>
</evidence>
<dbReference type="PROSITE" id="PS00518">
    <property type="entry name" value="ZF_RING_1"/>
    <property type="match status" value="1"/>
</dbReference>
<evidence type="ECO:0000256" key="5">
    <source>
        <dbReference type="SAM" id="Coils"/>
    </source>
</evidence>
<evidence type="ECO:0000256" key="2">
    <source>
        <dbReference type="ARBA" id="ARBA00022771"/>
    </source>
</evidence>
<dbReference type="InterPro" id="IPR050143">
    <property type="entry name" value="TRIM/RBCC"/>
</dbReference>
<dbReference type="EMBL" id="AHAT01019039">
    <property type="status" value="NOT_ANNOTATED_CDS"/>
    <property type="molecule type" value="Genomic_DNA"/>
</dbReference>
<dbReference type="InterPro" id="IPR000315">
    <property type="entry name" value="Znf_B-box"/>
</dbReference>
<keyword evidence="5" id="KW-0175">Coiled coil</keyword>
<dbReference type="Pfam" id="PF00622">
    <property type="entry name" value="SPRY"/>
    <property type="match status" value="1"/>
</dbReference>
<dbReference type="FunFam" id="2.60.120.920:FF:000004">
    <property type="entry name" value="Butyrophilin subfamily 1 member A1"/>
    <property type="match status" value="1"/>
</dbReference>
<dbReference type="HOGENOM" id="CLU_013137_0_3_1"/>
<feature type="domain" description="RING-type" evidence="6">
    <location>
        <begin position="17"/>
        <end position="56"/>
    </location>
</feature>
<reference evidence="9" key="3">
    <citation type="submission" date="2025-09" db="UniProtKB">
        <authorList>
            <consortium name="Ensembl"/>
        </authorList>
    </citation>
    <scope>IDENTIFICATION</scope>
</reference>
<dbReference type="CDD" id="cd13733">
    <property type="entry name" value="SPRY_PRY_C-I_1"/>
    <property type="match status" value="1"/>
</dbReference>
<dbReference type="Proteomes" id="UP000018468">
    <property type="component" value="Linkage group LG7"/>
</dbReference>
<dbReference type="InterPro" id="IPR017907">
    <property type="entry name" value="Znf_RING_CS"/>
</dbReference>
<dbReference type="SMART" id="SM00589">
    <property type="entry name" value="PRY"/>
    <property type="match status" value="1"/>
</dbReference>
<keyword evidence="2 4" id="KW-0863">Zinc-finger</keyword>
<feature type="coiled-coil region" evidence="5">
    <location>
        <begin position="178"/>
        <end position="210"/>
    </location>
</feature>
<sequence>MAVAGAYVSSLVAELQCPICKDIFTEPVTLDCGHIFCRECITQHWENKDSRVCANCGESPSSGVLRFNHTLTCVAALLRKERASTTVCLKHHQELQFFCKEEEDAICFICQFSKQHASHHVIPIQNVLEEFMNEMTERRHVSEKAKAKYECSLKRIEEQADVTGVQLQRMVEVARQFLREEEQRVLDCVRKEEEAQQQEIEKEIDSVKEGLGILTSSLTEVEEDLEEKGYGLMLRKSANTDMFSNKNAIYRVDATRKRTNKANHEVEVEKHLNSLSTDVWDKMLAAIDTDMVVLDPNTAHKSLGLSEDLRSLFYHEVKWDQDDSPKRYDGCCCVLGAKGFTSGTHSWEVEVGCRSDWDLGIAQESANRKGKIVLSPENGYWAIWLRNGKQYQALDTPPVNLVLTSKPKRIKIVLDYEVGKLSFINTEDSSFIYTFETVFTERLYPYFTPTGNIGIGNTEPMVI</sequence>